<gene>
    <name evidence="1" type="ORF">SAMN05216197_101246</name>
</gene>
<reference evidence="1 2" key="1">
    <citation type="submission" date="2016-10" db="EMBL/GenBank/DDBJ databases">
        <authorList>
            <person name="de Groot N.N."/>
        </authorList>
    </citation>
    <scope>NUCLEOTIDE SEQUENCE [LARGE SCALE GENOMIC DNA]</scope>
    <source>
        <strain evidence="1 2">DSM 11363</strain>
    </source>
</reference>
<accession>A0A1H9YGZ2</accession>
<organism evidence="1 2">
    <name type="scientific">Pseudomonas graminis</name>
    <dbReference type="NCBI Taxonomy" id="158627"/>
    <lineage>
        <taxon>Bacteria</taxon>
        <taxon>Pseudomonadati</taxon>
        <taxon>Pseudomonadota</taxon>
        <taxon>Gammaproteobacteria</taxon>
        <taxon>Pseudomonadales</taxon>
        <taxon>Pseudomonadaceae</taxon>
        <taxon>Pseudomonas</taxon>
    </lineage>
</organism>
<proteinExistence type="predicted"/>
<protein>
    <submittedName>
        <fullName evidence="1">Uncharacterized protein</fullName>
    </submittedName>
</protein>
<evidence type="ECO:0000313" key="1">
    <source>
        <dbReference type="EMBL" id="SES68204.1"/>
    </source>
</evidence>
<sequence>MRFVWPGHLEMALNLALDDDTFSSKATVVARTIFRLRIDYAMAFEA</sequence>
<dbReference type="EMBL" id="FOHW01000001">
    <property type="protein sequence ID" value="SES68204.1"/>
    <property type="molecule type" value="Genomic_DNA"/>
</dbReference>
<name>A0A1H9YGZ2_9PSED</name>
<dbReference type="AlphaFoldDB" id="A0A1H9YGZ2"/>
<dbReference type="Proteomes" id="UP000182332">
    <property type="component" value="Unassembled WGS sequence"/>
</dbReference>
<evidence type="ECO:0000313" key="2">
    <source>
        <dbReference type="Proteomes" id="UP000182332"/>
    </source>
</evidence>